<evidence type="ECO:0008006" key="6">
    <source>
        <dbReference type="Google" id="ProtNLM"/>
    </source>
</evidence>
<dbReference type="Pfam" id="PF12090">
    <property type="entry name" value="Spt20_SEP"/>
    <property type="match status" value="1"/>
</dbReference>
<feature type="region of interest" description="Disordered" evidence="1">
    <location>
        <begin position="288"/>
        <end position="308"/>
    </location>
</feature>
<evidence type="ECO:0000313" key="4">
    <source>
        <dbReference type="EMBL" id="KAK9056554.1"/>
    </source>
</evidence>
<feature type="region of interest" description="Disordered" evidence="1">
    <location>
        <begin position="915"/>
        <end position="934"/>
    </location>
</feature>
<dbReference type="GO" id="GO:0006357">
    <property type="term" value="P:regulation of transcription by RNA polymerase II"/>
    <property type="evidence" value="ECO:0007669"/>
    <property type="project" value="TreeGrafter"/>
</dbReference>
<dbReference type="InterPro" id="IPR046468">
    <property type="entry name" value="Spt20-like_SEP"/>
</dbReference>
<accession>A0AAP0CGR3</accession>
<dbReference type="EMBL" id="JBCNJP010000024">
    <property type="protein sequence ID" value="KAK9056554.1"/>
    <property type="molecule type" value="Genomic_DNA"/>
</dbReference>
<evidence type="ECO:0000313" key="5">
    <source>
        <dbReference type="Proteomes" id="UP001408789"/>
    </source>
</evidence>
<dbReference type="PANTHER" id="PTHR13526">
    <property type="entry name" value="TRANSCRIPTION FACTOR SPT20 HOMOLOG"/>
    <property type="match status" value="1"/>
</dbReference>
<dbReference type="InterPro" id="IPR021950">
    <property type="entry name" value="Spt20"/>
</dbReference>
<gene>
    <name evidence="4" type="ORF">SSX86_023916</name>
</gene>
<name>A0AAP0CGR3_9ASTR</name>
<dbReference type="Proteomes" id="UP001408789">
    <property type="component" value="Unassembled WGS sequence"/>
</dbReference>
<dbReference type="GO" id="GO:0000124">
    <property type="term" value="C:SAGA complex"/>
    <property type="evidence" value="ECO:0007669"/>
    <property type="project" value="InterPro"/>
</dbReference>
<evidence type="ECO:0000259" key="3">
    <source>
        <dbReference type="Pfam" id="PF20474"/>
    </source>
</evidence>
<protein>
    <recommendedName>
        <fullName evidence="6">Spt20</fullName>
    </recommendedName>
</protein>
<organism evidence="4 5">
    <name type="scientific">Deinandra increscens subsp. villosa</name>
    <dbReference type="NCBI Taxonomy" id="3103831"/>
    <lineage>
        <taxon>Eukaryota</taxon>
        <taxon>Viridiplantae</taxon>
        <taxon>Streptophyta</taxon>
        <taxon>Embryophyta</taxon>
        <taxon>Tracheophyta</taxon>
        <taxon>Spermatophyta</taxon>
        <taxon>Magnoliopsida</taxon>
        <taxon>eudicotyledons</taxon>
        <taxon>Gunneridae</taxon>
        <taxon>Pentapetalae</taxon>
        <taxon>asterids</taxon>
        <taxon>campanulids</taxon>
        <taxon>Asterales</taxon>
        <taxon>Asteraceae</taxon>
        <taxon>Asteroideae</taxon>
        <taxon>Heliantheae alliance</taxon>
        <taxon>Madieae</taxon>
        <taxon>Madiinae</taxon>
        <taxon>Deinandra</taxon>
    </lineage>
</organism>
<feature type="region of interest" description="Disordered" evidence="1">
    <location>
        <begin position="330"/>
        <end position="381"/>
    </location>
</feature>
<feature type="region of interest" description="Disordered" evidence="1">
    <location>
        <begin position="957"/>
        <end position="1001"/>
    </location>
</feature>
<dbReference type="InterPro" id="IPR046467">
    <property type="entry name" value="PHL_dom"/>
</dbReference>
<proteinExistence type="predicted"/>
<evidence type="ECO:0000256" key="1">
    <source>
        <dbReference type="SAM" id="MobiDB-lite"/>
    </source>
</evidence>
<evidence type="ECO:0000259" key="2">
    <source>
        <dbReference type="Pfam" id="PF12090"/>
    </source>
</evidence>
<comment type="caution">
    <text evidence="4">The sequence shown here is derived from an EMBL/GenBank/DDBJ whole genome shotgun (WGS) entry which is preliminary data.</text>
</comment>
<feature type="compositionally biased region" description="Polar residues" evidence="1">
    <location>
        <begin position="293"/>
        <end position="308"/>
    </location>
</feature>
<sequence>MVVSFKISRIGSRFRPKPRPEPPFVPEHNHDEVDAPAQLPKLQFPTARKRSVDNFTYLFKLTDSDLVTSLITTVTGLFWIRVDVAEDDCIVAESSEAEVSFILNIFPDGYNIVNPSESNIGHQNAVQNDPKFLRPYDRRSESLIAWDFFSSPFINKFFVLKAIECGHLPVDFLNDVHCKYRNGTVLCEVRDYREESSESEVNDSLTDAFPSITKLYLKMSLDNLVKDIHLIADSTWEYGDLLEAESRILHALQPKLCLDPTPNLDRLCKEPTSVKINLDIRGKRLKRLRQASAPENSNSSVGDSRQVTGQPDLVNLVDQNVCQSNMVVTGPKYHAPQNSNSRVRKSRQVTGQPDLLNPVDQNVGQSNMVTTRPTNHIPENSNMRVGNLRWITGQPDFVNLIDQNVGQSNMIATRPKKHAQDASSSVSHQSSHRISVGNLLNMQDHANDRHSSSILSSVNDKWGNDRQVLSMVNVNKRSRSTHMGLDGNQHIDNINARKYCLKNTQVQQPLTIQQINDRFFNQYDVEKEPLKTEKINKFEPNRLHQRDQQQFTRANFNKAPWNNMSPNLENNTVRKVFSSGSGGLQFGAGATSVHVVGETRSSIFSANESTQQAQMAANWRPNTLQKAPVISGLESSSRVDNMIGPFTPSCPVDRSLQDRFSKIKMLTARFKLNCKKNKTDEYKPTGIFATQQLEDVLINDHDDDVLEDETSKMPLSMSLMGGNINICKTRVLNFVQNELPLPENVFLAIPKFHTRLILSERQSDGTVAMHLGEVDGVDYLAEDELLPSLPNTILRDGYQLAGDHLKPKPINVVQSSGGQSNTSPKDFNHWLQQLLKGDPMEIIYTVDEPSIDGASHHDMHPQRIGLSPGVSTTRMHPHIINSNNRESQLQNQFLQQQKQSQFQWKMRMRTDGMGHSIGGGNNNNNNNNSMARFQGLGMGGDGLAGTAAVSPMMSQNPMATKLGVGQSKRNRSGGLVRQSSNSGGLLGPNRQIHLGSGLGSGSSGVSMLGSGTVINRANAMNPMQRNVMAPPHLLPGLNPNQKLTHYTNWQQSQLIKQEPTSHLQAVISPSQQVGSPSPSVRSAAGSGSPPSANCVSLQNLDVTLI</sequence>
<keyword evidence="5" id="KW-1185">Reference proteome</keyword>
<feature type="domain" description="Spt20-like SEP" evidence="2">
    <location>
        <begin position="96"/>
        <end position="266"/>
    </location>
</feature>
<dbReference type="GO" id="GO:0003712">
    <property type="term" value="F:transcription coregulator activity"/>
    <property type="evidence" value="ECO:0007669"/>
    <property type="project" value="InterPro"/>
</dbReference>
<dbReference type="AlphaFoldDB" id="A0AAP0CGR3"/>
<dbReference type="PANTHER" id="PTHR13526:SF8">
    <property type="entry name" value="TRANSCRIPTION FACTOR SPT20 HOMOLOG"/>
    <property type="match status" value="1"/>
</dbReference>
<reference evidence="4 5" key="1">
    <citation type="submission" date="2024-04" db="EMBL/GenBank/DDBJ databases">
        <title>The reference genome of an endangered Asteraceae, Deinandra increscens subsp. villosa, native to the Central Coast of California.</title>
        <authorList>
            <person name="Guilliams M."/>
            <person name="Hasenstab-Lehman K."/>
            <person name="Meyer R."/>
            <person name="Mcevoy S."/>
        </authorList>
    </citation>
    <scope>NUCLEOTIDE SEQUENCE [LARGE SCALE GENOMIC DNA]</scope>
    <source>
        <tissue evidence="4">Leaf</tissue>
    </source>
</reference>
<dbReference type="Pfam" id="PF20474">
    <property type="entry name" value="PHL"/>
    <property type="match status" value="1"/>
</dbReference>
<feature type="region of interest" description="Disordered" evidence="1">
    <location>
        <begin position="1068"/>
        <end position="1091"/>
    </location>
</feature>
<feature type="domain" description="PHL" evidence="3">
    <location>
        <begin position="669"/>
        <end position="796"/>
    </location>
</feature>
<feature type="compositionally biased region" description="Polar residues" evidence="1">
    <location>
        <begin position="359"/>
        <end position="381"/>
    </location>
</feature>